<evidence type="ECO:0000259" key="1">
    <source>
        <dbReference type="PROSITE" id="PS50994"/>
    </source>
</evidence>
<reference evidence="2" key="1">
    <citation type="submission" date="2020-06" db="EMBL/GenBank/DDBJ databases">
        <title>Unique genomic features of the anaerobic methanotrophic archaea.</title>
        <authorList>
            <person name="Chadwick G.L."/>
            <person name="Skennerton C.T."/>
            <person name="Laso-Perez R."/>
            <person name="Leu A.O."/>
            <person name="Speth D.R."/>
            <person name="Yu H."/>
            <person name="Morgan-Lang C."/>
            <person name="Hatzenpichler R."/>
            <person name="Goudeau D."/>
            <person name="Malmstrom R."/>
            <person name="Brazelton W.J."/>
            <person name="Woyke T."/>
            <person name="Hallam S.J."/>
            <person name="Tyson G.W."/>
            <person name="Wegener G."/>
            <person name="Boetius A."/>
            <person name="Orphan V."/>
        </authorList>
    </citation>
    <scope>NUCLEOTIDE SEQUENCE</scope>
</reference>
<name>A0A7G9Z632_9EURY</name>
<dbReference type="PROSITE" id="PS50994">
    <property type="entry name" value="INTEGRASE"/>
    <property type="match status" value="1"/>
</dbReference>
<dbReference type="AlphaFoldDB" id="A0A7G9Z632"/>
<proteinExistence type="predicted"/>
<dbReference type="Gene3D" id="3.30.420.10">
    <property type="entry name" value="Ribonuclease H-like superfamily/Ribonuclease H"/>
    <property type="match status" value="1"/>
</dbReference>
<dbReference type="GO" id="GO:0015074">
    <property type="term" value="P:DNA integration"/>
    <property type="evidence" value="ECO:0007669"/>
    <property type="project" value="InterPro"/>
</dbReference>
<dbReference type="InterPro" id="IPR001584">
    <property type="entry name" value="Integrase_cat-core"/>
</dbReference>
<dbReference type="SUPFAM" id="SSF53098">
    <property type="entry name" value="Ribonuclease H-like"/>
    <property type="match status" value="1"/>
</dbReference>
<accession>A0A7G9Z632</accession>
<feature type="domain" description="Integrase catalytic" evidence="1">
    <location>
        <begin position="137"/>
        <end position="315"/>
    </location>
</feature>
<dbReference type="SUPFAM" id="SSF46689">
    <property type="entry name" value="Homeodomain-like"/>
    <property type="match status" value="1"/>
</dbReference>
<organism evidence="2">
    <name type="scientific">Candidatus Methanophaga sp. ANME-1 ERB7</name>
    <dbReference type="NCBI Taxonomy" id="2759913"/>
    <lineage>
        <taxon>Archaea</taxon>
        <taxon>Methanobacteriati</taxon>
        <taxon>Methanobacteriota</taxon>
        <taxon>Stenosarchaea group</taxon>
        <taxon>Methanomicrobia</taxon>
        <taxon>Candidatus Methanophagales</taxon>
        <taxon>Candidatus Methanophagaceae</taxon>
        <taxon>Candidatus Methanophaga</taxon>
    </lineage>
</organism>
<protein>
    <recommendedName>
        <fullName evidence="1">Integrase catalytic domain-containing protein</fullName>
    </recommendedName>
</protein>
<dbReference type="InterPro" id="IPR012337">
    <property type="entry name" value="RNaseH-like_sf"/>
</dbReference>
<evidence type="ECO:0000313" key="2">
    <source>
        <dbReference type="EMBL" id="QNO55716.1"/>
    </source>
</evidence>
<dbReference type="InterPro" id="IPR036397">
    <property type="entry name" value="RNaseH_sf"/>
</dbReference>
<gene>
    <name evidence="2" type="ORF">MNGCPPAP_00013</name>
</gene>
<dbReference type="GO" id="GO:0003676">
    <property type="term" value="F:nucleic acid binding"/>
    <property type="evidence" value="ECO:0007669"/>
    <property type="project" value="InterPro"/>
</dbReference>
<dbReference type="InterPro" id="IPR009057">
    <property type="entry name" value="Homeodomain-like_sf"/>
</dbReference>
<sequence>MKGVSEMNKKLLIFKRKKAKELHEKGWSNRKIACHILASKNSVGKWVQMDESEISTDSRGWEKGKSRKYTPETKPQIIKIRKDLEKEDSYFIGSKVVKKNYEKQTGEKVSKSYVDCVLKEAGMVKSPEKKRKGRSKYMKYPDYTLTKLGKSMMSIDFIGPRYLKGSDNRINFLSCKYIRPEKRGIVTRIEGQTAEETITALKEILKTHPIPEILKIDNDSAFGANLPHERHIGKLAFFLLNLGVYPLYVAPRSPWNNGQVEGFNSVFSKKFWNKLQFSDEQEIDIKIKDFNVAYEKYSRLVSNNPERKEKDIKYIDDFKDANLENKCVEQFKADKIYFLRIVRRKNDKGTDKEYGFIDILKHEIKLPKDLINLFVFCALDLKSKLLKSNIELDDGSLKEVKSIAFVIKNVIYDQA</sequence>
<dbReference type="InterPro" id="IPR010332">
    <property type="entry name" value="ATPase_terminase-su_N"/>
</dbReference>
<dbReference type="EMBL" id="MT631626">
    <property type="protein sequence ID" value="QNO55716.1"/>
    <property type="molecule type" value="Genomic_DNA"/>
</dbReference>
<dbReference type="Pfam" id="PF06056">
    <property type="entry name" value="Terminase_5"/>
    <property type="match status" value="1"/>
</dbReference>